<sequence length="273" mass="31256">MGCPSGSRSTIGNRVVERPRRFESCPHRLKIIFLNIWHGHVWDKLQEFILGEAVTTDAFCFTEVGPELQTKLANLLPDYRPFYDELIRTDYLDGGIDGQGIFVKSGINVENNGKQYVYKVTKKDCGVLQTMEIVINSRRVLIGSIHGKAQPGHKLDTKARIAQSKKTIEFFKNKNGPKIIGGDFNLMPDTKSIEMFEKAGYRNLISDFKIKSTRNHFSWEQAERQYKENGDPFFERQDFADYVFVSPGVKVKSFEVPNIEISDHLPLILDFDI</sequence>
<proteinExistence type="predicted"/>
<dbReference type="AlphaFoldDB" id="A0A0G0LW19"/>
<dbReference type="Gene3D" id="3.60.10.10">
    <property type="entry name" value="Endonuclease/exonuclease/phosphatase"/>
    <property type="match status" value="1"/>
</dbReference>
<dbReference type="EMBL" id="LBVU01000003">
    <property type="protein sequence ID" value="KKQ92210.1"/>
    <property type="molecule type" value="Genomic_DNA"/>
</dbReference>
<dbReference type="InterPro" id="IPR005135">
    <property type="entry name" value="Endo/exonuclease/phosphatase"/>
</dbReference>
<evidence type="ECO:0000259" key="1">
    <source>
        <dbReference type="Pfam" id="PF03372"/>
    </source>
</evidence>
<dbReference type="GO" id="GO:0003824">
    <property type="term" value="F:catalytic activity"/>
    <property type="evidence" value="ECO:0007669"/>
    <property type="project" value="InterPro"/>
</dbReference>
<evidence type="ECO:0000313" key="3">
    <source>
        <dbReference type="Proteomes" id="UP000034774"/>
    </source>
</evidence>
<gene>
    <name evidence="2" type="ORF">UT17_C0003G0233</name>
</gene>
<organism evidence="2 3">
    <name type="scientific">Candidatus Woesebacteria bacterium GW2011_GWB1_39_10</name>
    <dbReference type="NCBI Taxonomy" id="1618572"/>
    <lineage>
        <taxon>Bacteria</taxon>
        <taxon>Candidatus Woeseibacteriota</taxon>
    </lineage>
</organism>
<accession>A0A0G0LW19</accession>
<protein>
    <recommendedName>
        <fullName evidence="1">Endonuclease/exonuclease/phosphatase domain-containing protein</fullName>
    </recommendedName>
</protein>
<dbReference type="Proteomes" id="UP000034774">
    <property type="component" value="Unassembled WGS sequence"/>
</dbReference>
<evidence type="ECO:0000313" key="2">
    <source>
        <dbReference type="EMBL" id="KKQ92210.1"/>
    </source>
</evidence>
<dbReference type="InterPro" id="IPR036691">
    <property type="entry name" value="Endo/exonu/phosph_ase_sf"/>
</dbReference>
<feature type="domain" description="Endonuclease/exonuclease/phosphatase" evidence="1">
    <location>
        <begin position="35"/>
        <end position="264"/>
    </location>
</feature>
<dbReference type="STRING" id="1618572.UT17_C0003G0233"/>
<dbReference type="SUPFAM" id="SSF56219">
    <property type="entry name" value="DNase I-like"/>
    <property type="match status" value="1"/>
</dbReference>
<name>A0A0G0LW19_9BACT</name>
<reference evidence="2 3" key="1">
    <citation type="journal article" date="2015" name="Nature">
        <title>rRNA introns, odd ribosomes, and small enigmatic genomes across a large radiation of phyla.</title>
        <authorList>
            <person name="Brown C.T."/>
            <person name="Hug L.A."/>
            <person name="Thomas B.C."/>
            <person name="Sharon I."/>
            <person name="Castelle C.J."/>
            <person name="Singh A."/>
            <person name="Wilkins M.J."/>
            <person name="Williams K.H."/>
            <person name="Banfield J.F."/>
        </authorList>
    </citation>
    <scope>NUCLEOTIDE SEQUENCE [LARGE SCALE GENOMIC DNA]</scope>
</reference>
<dbReference type="Pfam" id="PF03372">
    <property type="entry name" value="Exo_endo_phos"/>
    <property type="match status" value="1"/>
</dbReference>
<comment type="caution">
    <text evidence="2">The sequence shown here is derived from an EMBL/GenBank/DDBJ whole genome shotgun (WGS) entry which is preliminary data.</text>
</comment>